<dbReference type="GO" id="GO:0005886">
    <property type="term" value="C:plasma membrane"/>
    <property type="evidence" value="ECO:0007669"/>
    <property type="project" value="UniProtKB-SubCell"/>
</dbReference>
<dbReference type="InterPro" id="IPR036514">
    <property type="entry name" value="SGNH_hydro_sf"/>
</dbReference>
<organism evidence="11">
    <name type="scientific">uncultured Acidimicrobiales bacterium</name>
    <dbReference type="NCBI Taxonomy" id="310071"/>
    <lineage>
        <taxon>Bacteria</taxon>
        <taxon>Bacillati</taxon>
        <taxon>Actinomycetota</taxon>
        <taxon>Acidimicrobiia</taxon>
        <taxon>Acidimicrobiales</taxon>
        <taxon>environmental samples</taxon>
    </lineage>
</organism>
<comment type="subcellular location">
    <subcellularLocation>
        <location evidence="1">Cell membrane</location>
        <topology evidence="1">Multi-pass membrane protein</topology>
    </subcellularLocation>
</comment>
<feature type="transmembrane region" description="Helical" evidence="8">
    <location>
        <begin position="21"/>
        <end position="37"/>
    </location>
</feature>
<dbReference type="PANTHER" id="PTHR23028">
    <property type="entry name" value="ACETYLTRANSFERASE"/>
    <property type="match status" value="1"/>
</dbReference>
<dbReference type="InterPro" id="IPR043968">
    <property type="entry name" value="SGNH"/>
</dbReference>
<dbReference type="GO" id="GO:0009103">
    <property type="term" value="P:lipopolysaccharide biosynthetic process"/>
    <property type="evidence" value="ECO:0007669"/>
    <property type="project" value="TreeGrafter"/>
</dbReference>
<proteinExistence type="predicted"/>
<reference evidence="11" key="1">
    <citation type="submission" date="2020-02" db="EMBL/GenBank/DDBJ databases">
        <authorList>
            <person name="Meier V. D."/>
        </authorList>
    </citation>
    <scope>NUCLEOTIDE SEQUENCE</scope>
    <source>
        <strain evidence="11">AVDCRST_MAG20</strain>
    </source>
</reference>
<dbReference type="PANTHER" id="PTHR23028:SF53">
    <property type="entry name" value="ACYL_TRANSF_3 DOMAIN-CONTAINING PROTEIN"/>
    <property type="match status" value="1"/>
</dbReference>
<keyword evidence="4 8" id="KW-0812">Transmembrane</keyword>
<feature type="transmembrane region" description="Helical" evidence="8">
    <location>
        <begin position="43"/>
        <end position="64"/>
    </location>
</feature>
<dbReference type="Gene3D" id="3.40.50.1110">
    <property type="entry name" value="SGNH hydrolase"/>
    <property type="match status" value="1"/>
</dbReference>
<evidence type="ECO:0000259" key="9">
    <source>
        <dbReference type="Pfam" id="PF01757"/>
    </source>
</evidence>
<feature type="transmembrane region" description="Helical" evidence="8">
    <location>
        <begin position="237"/>
        <end position="256"/>
    </location>
</feature>
<feature type="transmembrane region" description="Helical" evidence="8">
    <location>
        <begin position="306"/>
        <end position="326"/>
    </location>
</feature>
<keyword evidence="7" id="KW-0012">Acyltransferase</keyword>
<dbReference type="SUPFAM" id="SSF52266">
    <property type="entry name" value="SGNH hydrolase"/>
    <property type="match status" value="1"/>
</dbReference>
<evidence type="ECO:0000256" key="7">
    <source>
        <dbReference type="ARBA" id="ARBA00023315"/>
    </source>
</evidence>
<evidence type="ECO:0000256" key="1">
    <source>
        <dbReference type="ARBA" id="ARBA00004651"/>
    </source>
</evidence>
<keyword evidence="2" id="KW-1003">Cell membrane</keyword>
<evidence type="ECO:0000256" key="8">
    <source>
        <dbReference type="SAM" id="Phobius"/>
    </source>
</evidence>
<keyword evidence="5 8" id="KW-1133">Transmembrane helix</keyword>
<evidence type="ECO:0000256" key="3">
    <source>
        <dbReference type="ARBA" id="ARBA00022679"/>
    </source>
</evidence>
<evidence type="ECO:0000256" key="4">
    <source>
        <dbReference type="ARBA" id="ARBA00022692"/>
    </source>
</evidence>
<dbReference type="Pfam" id="PF01757">
    <property type="entry name" value="Acyl_transf_3"/>
    <property type="match status" value="1"/>
</dbReference>
<evidence type="ECO:0000256" key="5">
    <source>
        <dbReference type="ARBA" id="ARBA00022989"/>
    </source>
</evidence>
<dbReference type="EMBL" id="CADCSY010000074">
    <property type="protein sequence ID" value="CAA9239923.1"/>
    <property type="molecule type" value="Genomic_DNA"/>
</dbReference>
<feature type="domain" description="SGNH" evidence="10">
    <location>
        <begin position="402"/>
        <end position="617"/>
    </location>
</feature>
<dbReference type="InterPro" id="IPR002656">
    <property type="entry name" value="Acyl_transf_3_dom"/>
</dbReference>
<protein>
    <recommendedName>
        <fullName evidence="12">O-antigen acetylase</fullName>
    </recommendedName>
</protein>
<accession>A0A6J4I1L5</accession>
<evidence type="ECO:0000313" key="11">
    <source>
        <dbReference type="EMBL" id="CAA9239923.1"/>
    </source>
</evidence>
<name>A0A6J4I1L5_9ACTN</name>
<feature type="transmembrane region" description="Helical" evidence="8">
    <location>
        <begin position="177"/>
        <end position="197"/>
    </location>
</feature>
<keyword evidence="3" id="KW-0808">Transferase</keyword>
<dbReference type="GO" id="GO:0016747">
    <property type="term" value="F:acyltransferase activity, transferring groups other than amino-acyl groups"/>
    <property type="evidence" value="ECO:0007669"/>
    <property type="project" value="InterPro"/>
</dbReference>
<feature type="transmembrane region" description="Helical" evidence="8">
    <location>
        <begin position="85"/>
        <end position="104"/>
    </location>
</feature>
<gene>
    <name evidence="11" type="ORF">AVDCRST_MAG20-1679</name>
</gene>
<evidence type="ECO:0000256" key="2">
    <source>
        <dbReference type="ARBA" id="ARBA00022475"/>
    </source>
</evidence>
<feature type="domain" description="Acyltransferase 3" evidence="9">
    <location>
        <begin position="17"/>
        <end position="344"/>
    </location>
</feature>
<evidence type="ECO:0008006" key="12">
    <source>
        <dbReference type="Google" id="ProtNLM"/>
    </source>
</evidence>
<feature type="transmembrane region" description="Helical" evidence="8">
    <location>
        <begin position="332"/>
        <end position="350"/>
    </location>
</feature>
<feature type="transmembrane region" description="Helical" evidence="8">
    <location>
        <begin position="362"/>
        <end position="386"/>
    </location>
</feature>
<evidence type="ECO:0000256" key="6">
    <source>
        <dbReference type="ARBA" id="ARBA00023136"/>
    </source>
</evidence>
<sequence>MSGATASPVRPRLPYVPALDGLRAVAVGAVLLYHAGFSPAGGGFLGVDLFLVLSGYLITTLLLLEHDVTGRIDLPAFWARRARRLLPALFAAVAAVAALAPFVLSRAQFDRVREDGLAALLYVSNWQFIVSDQSYFEQFGEPSPLRHTWSLAIEEQWYLLWPLALSVLVVLWRRRPALAVVVVLAGAAGSALLMAALSGPGQDLSRAYYGTDTRAQSLLVGAALGLVLRRRPLGGPVVQAAGVAGAVVCLALLATVDDFDLWMYSGGFLLLALSTGAVIAAAVTPGGLVGRALALRPLPAIGRISYGLYLWHWPVYIVLTSGRVGLSGTALLLLRLAVTAVVSLASYRFLEMPVRRGAFSGPRAGLTTASAALATVLSIVVVSAVARPPADVNAGLAAFAEPPDPNATRVLLVGDSAAFTLTYAFPGEELRSRITLDSHGVLGCGVVLGRSHFGDRGVAQDSECPSVFDDWRDKVTRFDPQVSVVMVGAWEVVDREVDGEVLRVGTAAYRRYLLDRLDEGLDILTRGGHHPVALLGVPCYGRSRTAVDPRLDDARSDDGRTAWVDAVFREAAARAGAVTFVDLAAYLCPAGRFVDEREGVRMREDGVHFTAEGGRLVWRWLAPQLERMARPD</sequence>
<evidence type="ECO:0000259" key="10">
    <source>
        <dbReference type="Pfam" id="PF19040"/>
    </source>
</evidence>
<dbReference type="Pfam" id="PF19040">
    <property type="entry name" value="SGNH"/>
    <property type="match status" value="1"/>
</dbReference>
<keyword evidence="6 8" id="KW-0472">Membrane</keyword>
<dbReference type="AlphaFoldDB" id="A0A6J4I1L5"/>
<feature type="transmembrane region" description="Helical" evidence="8">
    <location>
        <begin position="156"/>
        <end position="172"/>
    </location>
</feature>
<dbReference type="InterPro" id="IPR050879">
    <property type="entry name" value="Acyltransferase_3"/>
</dbReference>
<feature type="transmembrane region" description="Helical" evidence="8">
    <location>
        <begin position="268"/>
        <end position="294"/>
    </location>
</feature>